<feature type="region of interest" description="Disordered" evidence="1">
    <location>
        <begin position="1"/>
        <end position="22"/>
    </location>
</feature>
<name>A0AAV7VMX2_PLEWA</name>
<dbReference type="Proteomes" id="UP001066276">
    <property type="component" value="Chromosome 2_1"/>
</dbReference>
<feature type="region of interest" description="Disordered" evidence="1">
    <location>
        <begin position="64"/>
        <end position="86"/>
    </location>
</feature>
<evidence type="ECO:0000313" key="2">
    <source>
        <dbReference type="EMBL" id="KAJ1203000.1"/>
    </source>
</evidence>
<proteinExistence type="predicted"/>
<dbReference type="AlphaFoldDB" id="A0AAV7VMX2"/>
<sequence length="98" mass="11194">MQEKSRFKLTTPKGIPGESTYVPVPDRSDVEWRVGPVFKLARYECEARLKSRCSDRVPSLGRDREHLEDAPRGARCASLDPRDSGKLSPVVYIHRVQR</sequence>
<evidence type="ECO:0000313" key="3">
    <source>
        <dbReference type="Proteomes" id="UP001066276"/>
    </source>
</evidence>
<organism evidence="2 3">
    <name type="scientific">Pleurodeles waltl</name>
    <name type="common">Iberian ribbed newt</name>
    <dbReference type="NCBI Taxonomy" id="8319"/>
    <lineage>
        <taxon>Eukaryota</taxon>
        <taxon>Metazoa</taxon>
        <taxon>Chordata</taxon>
        <taxon>Craniata</taxon>
        <taxon>Vertebrata</taxon>
        <taxon>Euteleostomi</taxon>
        <taxon>Amphibia</taxon>
        <taxon>Batrachia</taxon>
        <taxon>Caudata</taxon>
        <taxon>Salamandroidea</taxon>
        <taxon>Salamandridae</taxon>
        <taxon>Pleurodelinae</taxon>
        <taxon>Pleurodeles</taxon>
    </lineage>
</organism>
<protein>
    <submittedName>
        <fullName evidence="2">Uncharacterized protein</fullName>
    </submittedName>
</protein>
<dbReference type="EMBL" id="JANPWB010000003">
    <property type="protein sequence ID" value="KAJ1203000.1"/>
    <property type="molecule type" value="Genomic_DNA"/>
</dbReference>
<evidence type="ECO:0000256" key="1">
    <source>
        <dbReference type="SAM" id="MobiDB-lite"/>
    </source>
</evidence>
<accession>A0AAV7VMX2</accession>
<comment type="caution">
    <text evidence="2">The sequence shown here is derived from an EMBL/GenBank/DDBJ whole genome shotgun (WGS) entry which is preliminary data.</text>
</comment>
<keyword evidence="3" id="KW-1185">Reference proteome</keyword>
<gene>
    <name evidence="2" type="ORF">NDU88_006795</name>
</gene>
<reference evidence="2" key="1">
    <citation type="journal article" date="2022" name="bioRxiv">
        <title>Sequencing and chromosome-scale assembly of the giantPleurodeles waltlgenome.</title>
        <authorList>
            <person name="Brown T."/>
            <person name="Elewa A."/>
            <person name="Iarovenko S."/>
            <person name="Subramanian E."/>
            <person name="Araus A.J."/>
            <person name="Petzold A."/>
            <person name="Susuki M."/>
            <person name="Suzuki K.-i.T."/>
            <person name="Hayashi T."/>
            <person name="Toyoda A."/>
            <person name="Oliveira C."/>
            <person name="Osipova E."/>
            <person name="Leigh N.D."/>
            <person name="Simon A."/>
            <person name="Yun M.H."/>
        </authorList>
    </citation>
    <scope>NUCLEOTIDE SEQUENCE</scope>
    <source>
        <strain evidence="2">20211129_DDA</strain>
        <tissue evidence="2">Liver</tissue>
    </source>
</reference>